<dbReference type="EMBL" id="FJOG01000004">
    <property type="protein sequence ID" value="CZR53722.1"/>
    <property type="molecule type" value="Genomic_DNA"/>
</dbReference>
<proteinExistence type="predicted"/>
<sequence>MASLFEIPQELRDQIFEYVVSARIELPKNYDSLNTCSYTHTTHIRGSKEVKCSHQDEDVNNMGFSGALRANKQSHAETVEALRRMNDGRKYELDILITNERNFWPTWIYLPKRVDVLEELHVTFRIPRSQELWNNYRDGTWLEEAGGWAFHHFLERFLRSGAHNGGCIPTTYDRHFLEAYDGNTSRNADARGVRIKSLILDFQSGIPRDSKGETVELRRIEFARITDPEMEELPKTSGGRLAEIIEREFKLILDDWAEEAPYRGSGFLLFQRIGSLKFLIDGEPFEEIELGKELVYVDRTSTHKMNVYESRVKAGLSVSPLEEEEMSKSELKRWVKQKPKRISRLGFTEGTGEL</sequence>
<accession>A0A1L7WLT0</accession>
<dbReference type="OrthoDB" id="2823490at2759"/>
<keyword evidence="2" id="KW-1185">Reference proteome</keyword>
<evidence type="ECO:0000313" key="2">
    <source>
        <dbReference type="Proteomes" id="UP000184330"/>
    </source>
</evidence>
<gene>
    <name evidence="1" type="ORF">PAC_03602</name>
</gene>
<dbReference type="Proteomes" id="UP000184330">
    <property type="component" value="Unassembled WGS sequence"/>
</dbReference>
<dbReference type="STRING" id="576137.A0A1L7WLT0"/>
<name>A0A1L7WLT0_9HELO</name>
<evidence type="ECO:0000313" key="1">
    <source>
        <dbReference type="EMBL" id="CZR53722.1"/>
    </source>
</evidence>
<dbReference type="AlphaFoldDB" id="A0A1L7WLT0"/>
<reference evidence="1 2" key="1">
    <citation type="submission" date="2016-03" db="EMBL/GenBank/DDBJ databases">
        <authorList>
            <person name="Ploux O."/>
        </authorList>
    </citation>
    <scope>NUCLEOTIDE SEQUENCE [LARGE SCALE GENOMIC DNA]</scope>
    <source>
        <strain evidence="1 2">UAMH 11012</strain>
    </source>
</reference>
<organism evidence="1 2">
    <name type="scientific">Phialocephala subalpina</name>
    <dbReference type="NCBI Taxonomy" id="576137"/>
    <lineage>
        <taxon>Eukaryota</taxon>
        <taxon>Fungi</taxon>
        <taxon>Dikarya</taxon>
        <taxon>Ascomycota</taxon>
        <taxon>Pezizomycotina</taxon>
        <taxon>Leotiomycetes</taxon>
        <taxon>Helotiales</taxon>
        <taxon>Mollisiaceae</taxon>
        <taxon>Phialocephala</taxon>
        <taxon>Phialocephala fortinii species complex</taxon>
    </lineage>
</organism>
<protein>
    <submittedName>
        <fullName evidence="1">Uncharacterized protein</fullName>
    </submittedName>
</protein>